<feature type="repeat" description="ANK" evidence="7">
    <location>
        <begin position="335"/>
        <end position="367"/>
    </location>
</feature>
<reference evidence="11" key="2">
    <citation type="submission" date="2025-09" db="UniProtKB">
        <authorList>
            <consortium name="Ensembl"/>
        </authorList>
    </citation>
    <scope>IDENTIFICATION</scope>
</reference>
<evidence type="ECO:0000256" key="3">
    <source>
        <dbReference type="ARBA" id="ARBA00022703"/>
    </source>
</evidence>
<dbReference type="PROSITE" id="PS50002">
    <property type="entry name" value="SH3"/>
    <property type="match status" value="1"/>
</dbReference>
<keyword evidence="6" id="KW-0539">Nucleus</keyword>
<dbReference type="PANTHER" id="PTHR24131">
    <property type="entry name" value="APOPTOSIS-STIMULATING OF P53 PROTEIN"/>
    <property type="match status" value="1"/>
</dbReference>
<feature type="repeat" description="ANK" evidence="7">
    <location>
        <begin position="368"/>
        <end position="400"/>
    </location>
</feature>
<reference evidence="11" key="1">
    <citation type="submission" date="2025-08" db="UniProtKB">
        <authorList>
            <consortium name="Ensembl"/>
        </authorList>
    </citation>
    <scope>IDENTIFICATION</scope>
</reference>
<keyword evidence="5 7" id="KW-0040">ANK repeat</keyword>
<evidence type="ECO:0000256" key="5">
    <source>
        <dbReference type="ARBA" id="ARBA00023043"/>
    </source>
</evidence>
<evidence type="ECO:0000313" key="11">
    <source>
        <dbReference type="Ensembl" id="ENSFHEP00000034221.1"/>
    </source>
</evidence>
<feature type="region of interest" description="Disordered" evidence="9">
    <location>
        <begin position="208"/>
        <end position="256"/>
    </location>
</feature>
<feature type="region of interest" description="Disordered" evidence="9">
    <location>
        <begin position="22"/>
        <end position="42"/>
    </location>
</feature>
<dbReference type="InterPro" id="IPR001452">
    <property type="entry name" value="SH3_domain"/>
</dbReference>
<dbReference type="SMART" id="SM00248">
    <property type="entry name" value="ANK"/>
    <property type="match status" value="2"/>
</dbReference>
<feature type="compositionally biased region" description="Polar residues" evidence="9">
    <location>
        <begin position="32"/>
        <end position="42"/>
    </location>
</feature>
<feature type="region of interest" description="Disordered" evidence="9">
    <location>
        <begin position="71"/>
        <end position="131"/>
    </location>
</feature>
<dbReference type="GeneTree" id="ENSGT00940000153463"/>
<dbReference type="InterPro" id="IPR036028">
    <property type="entry name" value="SH3-like_dom_sf"/>
</dbReference>
<dbReference type="FunFam" id="1.25.40.20:FF:000008">
    <property type="entry name" value="Apoptosis-stimulating of p53 protein 2 isoform 1"/>
    <property type="match status" value="1"/>
</dbReference>
<evidence type="ECO:0000256" key="9">
    <source>
        <dbReference type="SAM" id="MobiDB-lite"/>
    </source>
</evidence>
<evidence type="ECO:0000256" key="7">
    <source>
        <dbReference type="PROSITE-ProRule" id="PRU00023"/>
    </source>
</evidence>
<dbReference type="GO" id="GO:0002039">
    <property type="term" value="F:p53 binding"/>
    <property type="evidence" value="ECO:0007669"/>
    <property type="project" value="InterPro"/>
</dbReference>
<keyword evidence="12" id="KW-1185">Reference proteome</keyword>
<keyword evidence="4" id="KW-0677">Repeat</keyword>
<dbReference type="PRINTS" id="PR00452">
    <property type="entry name" value="SH3DOMAIN"/>
</dbReference>
<accession>A0A3Q2R142</accession>
<evidence type="ECO:0000256" key="1">
    <source>
        <dbReference type="ARBA" id="ARBA00004123"/>
    </source>
</evidence>
<organism evidence="11 12">
    <name type="scientific">Fundulus heteroclitus</name>
    <name type="common">Killifish</name>
    <name type="synonym">Mummichog</name>
    <dbReference type="NCBI Taxonomy" id="8078"/>
    <lineage>
        <taxon>Eukaryota</taxon>
        <taxon>Metazoa</taxon>
        <taxon>Chordata</taxon>
        <taxon>Craniata</taxon>
        <taxon>Vertebrata</taxon>
        <taxon>Euteleostomi</taxon>
        <taxon>Actinopterygii</taxon>
        <taxon>Neopterygii</taxon>
        <taxon>Teleostei</taxon>
        <taxon>Neoteleostei</taxon>
        <taxon>Acanthomorphata</taxon>
        <taxon>Ovalentaria</taxon>
        <taxon>Atherinomorphae</taxon>
        <taxon>Cyprinodontiformes</taxon>
        <taxon>Fundulidae</taxon>
        <taxon>Fundulus</taxon>
    </lineage>
</organism>
<dbReference type="InterPro" id="IPR036770">
    <property type="entry name" value="Ankyrin_rpt-contain_sf"/>
</dbReference>
<dbReference type="Ensembl" id="ENSFHET00000029275.1">
    <property type="protein sequence ID" value="ENSFHEP00000034221.1"/>
    <property type="gene ID" value="ENSFHEG00000021900.1"/>
</dbReference>
<dbReference type="SMART" id="SM00326">
    <property type="entry name" value="SH3"/>
    <property type="match status" value="1"/>
</dbReference>
<feature type="compositionally biased region" description="Low complexity" evidence="9">
    <location>
        <begin position="235"/>
        <end position="248"/>
    </location>
</feature>
<proteinExistence type="predicted"/>
<evidence type="ECO:0000256" key="6">
    <source>
        <dbReference type="ARBA" id="ARBA00023242"/>
    </source>
</evidence>
<dbReference type="PROSITE" id="PS50297">
    <property type="entry name" value="ANK_REP_REGION"/>
    <property type="match status" value="2"/>
</dbReference>
<dbReference type="PROSITE" id="PS50088">
    <property type="entry name" value="ANK_REPEAT"/>
    <property type="match status" value="2"/>
</dbReference>
<dbReference type="CDD" id="cd11807">
    <property type="entry name" value="SH3_ASPP"/>
    <property type="match status" value="1"/>
</dbReference>
<name>A0A3Q2R142_FUNHE</name>
<evidence type="ECO:0000313" key="12">
    <source>
        <dbReference type="Proteomes" id="UP000265000"/>
    </source>
</evidence>
<sequence>MNSSSIYSVYLQQPQAKTYGSLSNRAAVRAGQNRSEPLRTAQNRSVLQLSAHTRPSLCSLSAVYGKPISACGSSSPSPVPFPQGGGPKAAGDELRDGGGGGGGGGGGDAQNLPPPSVDNIPRPLSPTKLTPLRYQNDADLEVLRRRLSNAPRPLKKRSSITEPEGPQGPNIQKLLYQRWVEPPGNADGPVELIRLTEAVLSLAAGSTQTESGTTCPSAQPSCCPPPERLQDKRGAGSAHSSVGHAPSSPAAPPAAPKVHMLEARRCGGGGLPSDGVCVQAKRTNLKKPTSERTGHGLRVRFNPLALLLDASLEGEFDLVCVWRGEPSNPSMPNDEGITPLHNAVCAGHHHIVKFLLDFGVNVNAADSDGWTPLHCAASCNSVHLCKMLVESGAAIFATTISDVETAADKCEEMEEGYSQCSQFLYGVQEKLGVMNKGSVYALWDYAAQQDDELSFSEGDTIAVLRRHDDTETEWWWARLDEREGYVPRNLLGVREHQLPVDEELRETNKASEGFNVWRGKGFKVRRSGGLEVAAAAETSNFCFLTLRDLKPHFLKLCCNRANLSRILVSLF</sequence>
<dbReference type="STRING" id="8078.ENSFHEP00000034221"/>
<dbReference type="Pfam" id="PF12796">
    <property type="entry name" value="Ank_2"/>
    <property type="match status" value="1"/>
</dbReference>
<dbReference type="InterPro" id="IPR047163">
    <property type="entry name" value="ASPP1/2"/>
</dbReference>
<dbReference type="Proteomes" id="UP000265000">
    <property type="component" value="Unplaced"/>
</dbReference>
<feature type="compositionally biased region" description="Gly residues" evidence="9">
    <location>
        <begin position="97"/>
        <end position="108"/>
    </location>
</feature>
<feature type="domain" description="SH3" evidence="10">
    <location>
        <begin position="434"/>
        <end position="496"/>
    </location>
</feature>
<dbReference type="AlphaFoldDB" id="A0A3Q2R142"/>
<dbReference type="SUPFAM" id="SSF50044">
    <property type="entry name" value="SH3-domain"/>
    <property type="match status" value="1"/>
</dbReference>
<evidence type="ECO:0000256" key="2">
    <source>
        <dbReference type="ARBA" id="ARBA00022443"/>
    </source>
</evidence>
<evidence type="ECO:0000256" key="4">
    <source>
        <dbReference type="ARBA" id="ARBA00022737"/>
    </source>
</evidence>
<dbReference type="InterPro" id="IPR002110">
    <property type="entry name" value="Ankyrin_rpt"/>
</dbReference>
<protein>
    <submittedName>
        <fullName evidence="11">Protein phosphatase 1, regulatory subunit 13Ba</fullName>
    </submittedName>
</protein>
<keyword evidence="2 8" id="KW-0728">SH3 domain</keyword>
<evidence type="ECO:0000256" key="8">
    <source>
        <dbReference type="PROSITE-ProRule" id="PRU00192"/>
    </source>
</evidence>
<keyword evidence="3" id="KW-0053">Apoptosis</keyword>
<comment type="subcellular location">
    <subcellularLocation>
        <location evidence="1">Nucleus</location>
    </subcellularLocation>
</comment>
<dbReference type="GO" id="GO:0005634">
    <property type="term" value="C:nucleus"/>
    <property type="evidence" value="ECO:0007669"/>
    <property type="project" value="UniProtKB-SubCell"/>
</dbReference>
<dbReference type="Gene3D" id="1.25.40.20">
    <property type="entry name" value="Ankyrin repeat-containing domain"/>
    <property type="match status" value="1"/>
</dbReference>
<feature type="region of interest" description="Disordered" evidence="9">
    <location>
        <begin position="146"/>
        <end position="169"/>
    </location>
</feature>
<dbReference type="Pfam" id="PF00018">
    <property type="entry name" value="SH3_1"/>
    <property type="match status" value="1"/>
</dbReference>
<dbReference type="GO" id="GO:0042981">
    <property type="term" value="P:regulation of apoptotic process"/>
    <property type="evidence" value="ECO:0007669"/>
    <property type="project" value="InterPro"/>
</dbReference>
<dbReference type="PANTHER" id="PTHR24131:SF15">
    <property type="entry name" value="APOPTOSIS-STIMULATING PROTEIN OF P53-LIKE ISOFORM X1"/>
    <property type="match status" value="1"/>
</dbReference>
<dbReference type="GO" id="GO:0006915">
    <property type="term" value="P:apoptotic process"/>
    <property type="evidence" value="ECO:0007669"/>
    <property type="project" value="UniProtKB-KW"/>
</dbReference>
<dbReference type="SUPFAM" id="SSF48403">
    <property type="entry name" value="Ankyrin repeat"/>
    <property type="match status" value="1"/>
</dbReference>
<evidence type="ECO:0000259" key="10">
    <source>
        <dbReference type="PROSITE" id="PS50002"/>
    </source>
</evidence>